<evidence type="ECO:0000313" key="4">
    <source>
        <dbReference type="EnsemblMetazoa" id="SCAU008651-PA"/>
    </source>
</evidence>
<dbReference type="InterPro" id="IPR000618">
    <property type="entry name" value="Insect_cuticle"/>
</dbReference>
<keyword evidence="3" id="KW-0732">Signal</keyword>
<dbReference type="PANTHER" id="PTHR10380:SF237">
    <property type="entry name" value="CUTICULAR PROTEIN 65AU, ISOFORM A-RELATED"/>
    <property type="match status" value="1"/>
</dbReference>
<sequence>MNKFVLIAIVATLACGVLAGNPQDVHAYTVKFDSDIDPTGNYKYNYETSNGIGAQERGLGGEYATGGYGYYSPEGKLIQVSYVADQDGFKPTGNHLPTPPPIPYAILKSLEYIRTHPQVNNKRRFQ</sequence>
<dbReference type="InterPro" id="IPR050468">
    <property type="entry name" value="Cuticle_Struct_Prot"/>
</dbReference>
<dbReference type="GO" id="GO:0062129">
    <property type="term" value="C:chitin-based extracellular matrix"/>
    <property type="evidence" value="ECO:0007669"/>
    <property type="project" value="TreeGrafter"/>
</dbReference>
<gene>
    <name evidence="4" type="primary">106095330</name>
</gene>
<reference evidence="4" key="1">
    <citation type="submission" date="2020-05" db="UniProtKB">
        <authorList>
            <consortium name="EnsemblMetazoa"/>
        </authorList>
    </citation>
    <scope>IDENTIFICATION</scope>
    <source>
        <strain evidence="4">USDA</strain>
    </source>
</reference>
<evidence type="ECO:0000256" key="3">
    <source>
        <dbReference type="SAM" id="SignalP"/>
    </source>
</evidence>
<dbReference type="Pfam" id="PF00379">
    <property type="entry name" value="Chitin_bind_4"/>
    <property type="match status" value="1"/>
</dbReference>
<dbReference type="PROSITE" id="PS51257">
    <property type="entry name" value="PROKAR_LIPOPROTEIN"/>
    <property type="match status" value="1"/>
</dbReference>
<dbReference type="OrthoDB" id="6493579at2759"/>
<dbReference type="PANTHER" id="PTHR10380">
    <property type="entry name" value="CUTICLE PROTEIN"/>
    <property type="match status" value="1"/>
</dbReference>
<dbReference type="InterPro" id="IPR031311">
    <property type="entry name" value="CHIT_BIND_RR_consensus"/>
</dbReference>
<dbReference type="AlphaFoldDB" id="A0A1I8PJN1"/>
<keyword evidence="1 2" id="KW-0193">Cuticle</keyword>
<dbReference type="Proteomes" id="UP000095300">
    <property type="component" value="Unassembled WGS sequence"/>
</dbReference>
<feature type="signal peptide" evidence="3">
    <location>
        <begin position="1"/>
        <end position="19"/>
    </location>
</feature>
<keyword evidence="5" id="KW-1185">Reference proteome</keyword>
<protein>
    <recommendedName>
        <fullName evidence="6">Pupal cuticle protein Edg-78E</fullName>
    </recommendedName>
</protein>
<dbReference type="EnsemblMetazoa" id="SCAU008651-RA">
    <property type="protein sequence ID" value="SCAU008651-PA"/>
    <property type="gene ID" value="SCAU008651"/>
</dbReference>
<dbReference type="PRINTS" id="PR00947">
    <property type="entry name" value="CUTICLE"/>
</dbReference>
<accession>A0A1I8PJN1</accession>
<name>A0A1I8PJN1_STOCA</name>
<dbReference type="GO" id="GO:0008010">
    <property type="term" value="F:structural constituent of chitin-based larval cuticle"/>
    <property type="evidence" value="ECO:0007669"/>
    <property type="project" value="TreeGrafter"/>
</dbReference>
<organism evidence="4 5">
    <name type="scientific">Stomoxys calcitrans</name>
    <name type="common">Stable fly</name>
    <name type="synonym">Conops calcitrans</name>
    <dbReference type="NCBI Taxonomy" id="35570"/>
    <lineage>
        <taxon>Eukaryota</taxon>
        <taxon>Metazoa</taxon>
        <taxon>Ecdysozoa</taxon>
        <taxon>Arthropoda</taxon>
        <taxon>Hexapoda</taxon>
        <taxon>Insecta</taxon>
        <taxon>Pterygota</taxon>
        <taxon>Neoptera</taxon>
        <taxon>Endopterygota</taxon>
        <taxon>Diptera</taxon>
        <taxon>Brachycera</taxon>
        <taxon>Muscomorpha</taxon>
        <taxon>Muscoidea</taxon>
        <taxon>Muscidae</taxon>
        <taxon>Stomoxys</taxon>
    </lineage>
</organism>
<evidence type="ECO:0000256" key="1">
    <source>
        <dbReference type="ARBA" id="ARBA00022460"/>
    </source>
</evidence>
<proteinExistence type="predicted"/>
<evidence type="ECO:0000256" key="2">
    <source>
        <dbReference type="PROSITE-ProRule" id="PRU00497"/>
    </source>
</evidence>
<dbReference type="KEGG" id="scac:106095330"/>
<evidence type="ECO:0000313" key="5">
    <source>
        <dbReference type="Proteomes" id="UP000095300"/>
    </source>
</evidence>
<feature type="chain" id="PRO_5009326773" description="Pupal cuticle protein Edg-78E" evidence="3">
    <location>
        <begin position="20"/>
        <end position="126"/>
    </location>
</feature>
<dbReference type="PROSITE" id="PS51155">
    <property type="entry name" value="CHIT_BIND_RR_2"/>
    <property type="match status" value="1"/>
</dbReference>
<dbReference type="VEuPathDB" id="VectorBase:SCAU008651"/>
<dbReference type="PROSITE" id="PS00233">
    <property type="entry name" value="CHIT_BIND_RR_1"/>
    <property type="match status" value="1"/>
</dbReference>
<dbReference type="STRING" id="35570.A0A1I8PJN1"/>
<evidence type="ECO:0008006" key="6">
    <source>
        <dbReference type="Google" id="ProtNLM"/>
    </source>
</evidence>